<dbReference type="EMBL" id="HBFR01041546">
    <property type="protein sequence ID" value="CAD8903139.1"/>
    <property type="molecule type" value="Transcribed_RNA"/>
</dbReference>
<feature type="region of interest" description="Disordered" evidence="1">
    <location>
        <begin position="486"/>
        <end position="614"/>
    </location>
</feature>
<organism evidence="2">
    <name type="scientific">Corethron hystrix</name>
    <dbReference type="NCBI Taxonomy" id="216773"/>
    <lineage>
        <taxon>Eukaryota</taxon>
        <taxon>Sar</taxon>
        <taxon>Stramenopiles</taxon>
        <taxon>Ochrophyta</taxon>
        <taxon>Bacillariophyta</taxon>
        <taxon>Coscinodiscophyceae</taxon>
        <taxon>Corethrophycidae</taxon>
        <taxon>Corethrales</taxon>
        <taxon>Corethraceae</taxon>
        <taxon>Corethron</taxon>
    </lineage>
</organism>
<name>A0A7S1BZP6_9STRA</name>
<feature type="region of interest" description="Disordered" evidence="1">
    <location>
        <begin position="326"/>
        <end position="390"/>
    </location>
</feature>
<feature type="compositionally biased region" description="Basic residues" evidence="1">
    <location>
        <begin position="375"/>
        <end position="390"/>
    </location>
</feature>
<protein>
    <submittedName>
        <fullName evidence="2">Uncharacterized protein</fullName>
    </submittedName>
</protein>
<proteinExistence type="predicted"/>
<feature type="compositionally biased region" description="Basic residues" evidence="1">
    <location>
        <begin position="1"/>
        <end position="10"/>
    </location>
</feature>
<gene>
    <name evidence="2" type="ORF">CHYS00102_LOCUS30358</name>
</gene>
<feature type="region of interest" description="Disordered" evidence="1">
    <location>
        <begin position="683"/>
        <end position="736"/>
    </location>
</feature>
<feature type="compositionally biased region" description="Basic and acidic residues" evidence="1">
    <location>
        <begin position="407"/>
        <end position="418"/>
    </location>
</feature>
<feature type="region of interest" description="Disordered" evidence="1">
    <location>
        <begin position="1"/>
        <end position="51"/>
    </location>
</feature>
<feature type="compositionally biased region" description="Polar residues" evidence="1">
    <location>
        <begin position="329"/>
        <end position="339"/>
    </location>
</feature>
<reference evidence="2" key="1">
    <citation type="submission" date="2021-01" db="EMBL/GenBank/DDBJ databases">
        <authorList>
            <person name="Corre E."/>
            <person name="Pelletier E."/>
            <person name="Niang G."/>
            <person name="Scheremetjew M."/>
            <person name="Finn R."/>
            <person name="Kale V."/>
            <person name="Holt S."/>
            <person name="Cochrane G."/>
            <person name="Meng A."/>
            <person name="Brown T."/>
            <person name="Cohen L."/>
        </authorList>
    </citation>
    <scope>NUCLEOTIDE SEQUENCE</scope>
    <source>
        <strain evidence="2">308</strain>
    </source>
</reference>
<feature type="compositionally biased region" description="Basic and acidic residues" evidence="1">
    <location>
        <begin position="802"/>
        <end position="820"/>
    </location>
</feature>
<feature type="region of interest" description="Disordered" evidence="1">
    <location>
        <begin position="407"/>
        <end position="460"/>
    </location>
</feature>
<feature type="compositionally biased region" description="Basic residues" evidence="1">
    <location>
        <begin position="555"/>
        <end position="567"/>
    </location>
</feature>
<feature type="compositionally biased region" description="Polar residues" evidence="1">
    <location>
        <begin position="13"/>
        <end position="51"/>
    </location>
</feature>
<evidence type="ECO:0000313" key="2">
    <source>
        <dbReference type="EMBL" id="CAD8903139.1"/>
    </source>
</evidence>
<feature type="region of interest" description="Disordered" evidence="1">
    <location>
        <begin position="1025"/>
        <end position="1068"/>
    </location>
</feature>
<sequence length="1068" mass="119970">MTSRRSRKRSTKDISSAALSTLKPSSQPYGISALTTPTDASATSNTPSQLSSDERSLLRSILYPILSSFDNLPSLTYLVKRSFPTLESSLQRIRKVSNDTSLPPSSGDGTATVEQIRSVVVDSFLREVLRRRLSPSEFVRGDFKVGDDNDDNDNRPFPLPSPQTAVLLRLSILRHLPSADDADAMERYGYGRAMGIAWSTSLSGHFSGGEKKGRMKSKDFAMDTMWSLVKIIFPDGRGIVEIVAGLASVGWIREECLKLLKGCDSKRGETAAASWTEGRSGKKWAGDIIKEEGMMENYDTRYKEDDNDSHDGSDDENVFEVIVDRSGTKTKNSMSSQRHISNKDEQGDGFFFDRMRDDDNMIVTNNKDHYGKSKVPCKKKNNKKKQKKKRKIDVEYLIDTTRISKEKEKKKLKGKEEPLFTIDTMEADGDLTEKENESRKKKNKKQNKKQKQSLESGIDATILYEEKQKDEDTSLEKVKKIEKKEIVVVNKVEEHDDPLEMDREIADMTKTKEIQKGQENTPKKKEVKELERGKSESINKMASSGDLSSTERGSVQKKMKKKNKKRKSDPGLTNDTPKSKEKGKEQDMREKKDHGKIELGLVVHETESGCDSPFELKRSSKKKMIKNEKEDHLVLEVSMNAGESLSKKNIKLHIKGNIRLKEESTIVVDEMGTASNYNYLEKDSKKKNKKSAPLFPSNKIMTLKENQGEKPNAPSKKEKKPSKYESNPINDKISNKSVAVVDVSETNETNFLVDLKVNLDNGQKDILYKKYKKTEEEDNGNKNSDFADIGSVRKETKKNKKQKEDTLNGKGKRNESEKVDLGLAMDSIVGNDNSSDMKEGSEEKEKRKKNKDKDYSSNAAISEGNQKEDTLHKKQNRMMKDLSLLDEKKESSKNITLNNKDLKGGKQTLVCNPEGLEKSFVGINAIPLPPIDEDLSSSTVPFSSKKNKDGKKGGKMSSSGTPLRRSSRRKRGSDDSSVVNVGYPSVTEGIPLEQSTHKKKVTSDKTEISLIPEVAEKVNNASPVMEVETPCRRSTRQIRSVDYESDSASGLRRSSRKKMAVNYDLHAS</sequence>
<feature type="compositionally biased region" description="Polar residues" evidence="1">
    <location>
        <begin position="538"/>
        <end position="553"/>
    </location>
</feature>
<dbReference type="AlphaFoldDB" id="A0A7S1BZP6"/>
<feature type="compositionally biased region" description="Basic and acidic residues" evidence="1">
    <location>
        <begin position="577"/>
        <end position="597"/>
    </location>
</feature>
<feature type="compositionally biased region" description="Basic residues" evidence="1">
    <location>
        <begin position="439"/>
        <end position="451"/>
    </location>
</feature>
<feature type="compositionally biased region" description="Basic and acidic residues" evidence="1">
    <location>
        <begin position="486"/>
        <end position="537"/>
    </location>
</feature>
<feature type="compositionally biased region" description="Basic and acidic residues" evidence="1">
    <location>
        <begin position="865"/>
        <end position="892"/>
    </location>
</feature>
<feature type="region of interest" description="Disordered" evidence="1">
    <location>
        <begin position="927"/>
        <end position="1005"/>
    </location>
</feature>
<feature type="compositionally biased region" description="Basic and acidic residues" evidence="1">
    <location>
        <begin position="341"/>
        <end position="359"/>
    </location>
</feature>
<evidence type="ECO:0000256" key="1">
    <source>
        <dbReference type="SAM" id="MobiDB-lite"/>
    </source>
</evidence>
<accession>A0A7S1BZP6</accession>
<feature type="compositionally biased region" description="Basic and acidic residues" evidence="1">
    <location>
        <begin position="835"/>
        <end position="855"/>
    </location>
</feature>
<feature type="region of interest" description="Disordered" evidence="1">
    <location>
        <begin position="772"/>
        <end position="907"/>
    </location>
</feature>